<keyword evidence="4" id="KW-0433">Leucine-rich repeat</keyword>
<keyword evidence="11" id="KW-0325">Glycoprotein</keyword>
<evidence type="ECO:0000259" key="13">
    <source>
        <dbReference type="Pfam" id="PF23598"/>
    </source>
</evidence>
<dbReference type="EMBL" id="JAZDWU010000010">
    <property type="protein sequence ID" value="KAK9988383.1"/>
    <property type="molecule type" value="Genomic_DNA"/>
</dbReference>
<dbReference type="InterPro" id="IPR046956">
    <property type="entry name" value="RLP23-like"/>
</dbReference>
<keyword evidence="3" id="KW-1003">Cell membrane</keyword>
<evidence type="ECO:0000313" key="15">
    <source>
        <dbReference type="Proteomes" id="UP001459277"/>
    </source>
</evidence>
<evidence type="ECO:0000256" key="3">
    <source>
        <dbReference type="ARBA" id="ARBA00022475"/>
    </source>
</evidence>
<sequence length="961" mass="107032">MCCLRACFLELRMMPPGWQGLPQPVDSHVPVCFLYDTSNFKYLPPNSSLLFPKFRILLLLSILGTLTPFVVMEVTEELCSFTIESLVLSKWGVALMPCHLKFVYIRSLKPTAIDHKSDLKTPIVQRSSSPLHLCSSSSDRSSLCSSSSDLFFFRSVVLQVQAQPRSTISDRIFAKICYLQFRLKPNPPRPKTDPIRSPLRSLMGHVIGLDLSRSCLYGSFDSNSSLFRLLQLQKLNLAYNHFNYSQIPFRVGHFLRLAYLDLSHSVFSGRVPQSLANLSFLTDLLLDNCSLYGEFPTTIFYLPNLQHLSIGDNQDITGHLPELHSSSSLEHLSLRQTSFFGELPASVGNFNSLSFLDLGNCNFSGSIPPSISNLTQLNFLDLPDNTFTGHIPSSLSNLTQLTYLGLSNNHLEGSIPSSFSELKNAEFLDFSENRLSGMVELDVFLELKNLSVLMLSSNNLYVLTKTSSNDTLPQFHTLALGSCSLSKFPVFLKNQSKLVWLDLRGNNFQGLVPKWMYNVSVEALRALFLDGNFLTAFEQTPAVLPWRIVELLTLGGNMLQGALPIPAPSTMRYDIEHNSLEGEISPLICNVSSLEELLLFDNNLSGTLPHCLGNFSSSLSVFDLGGNNFYGPIPKTWAKGSSLRMIDLSQNQLQGQLPKSLANCTMLEYLHVGTNQINDTFPFWLGTLPQLKLLVLRSNGFYGVIRNPETNHTFPMLRIIDISHNDFSGNLPSGYFQHWIAMKTVESTAQLTYMQASFSGEGWDSQFSYSITITNRGKELNYYTIQDTLSAVDLSSNRFEGKIPEDIGNLKALHLLNLSNNDLTGQIPPSLGSRTQLESLDLSRNKLSGEIPPKLTKLNFLAFINVSHNSLVGPVPRGKQFDTFQNGSYEGNSGLCGNPLSHKCENVNSFPHPPSTFKENQGSNSAFEFDWKVVAMGYACGLVVGVFIGQIVGVHTRLFFF</sequence>
<keyword evidence="9 12" id="KW-0472">Membrane</keyword>
<keyword evidence="5 12" id="KW-0812">Transmembrane</keyword>
<dbReference type="InterPro" id="IPR055414">
    <property type="entry name" value="LRR_R13L4/SHOC2-like"/>
</dbReference>
<dbReference type="SUPFAM" id="SSF52058">
    <property type="entry name" value="L domain-like"/>
    <property type="match status" value="2"/>
</dbReference>
<comment type="similarity">
    <text evidence="2">Belongs to the RLP family.</text>
</comment>
<evidence type="ECO:0000256" key="5">
    <source>
        <dbReference type="ARBA" id="ARBA00022692"/>
    </source>
</evidence>
<evidence type="ECO:0000256" key="8">
    <source>
        <dbReference type="ARBA" id="ARBA00022989"/>
    </source>
</evidence>
<gene>
    <name evidence="14" type="ORF">SO802_028622</name>
</gene>
<keyword evidence="15" id="KW-1185">Reference proteome</keyword>
<comment type="subcellular location">
    <subcellularLocation>
        <location evidence="1">Cell membrane</location>
        <topology evidence="1">Single-pass type I membrane protein</topology>
    </subcellularLocation>
</comment>
<evidence type="ECO:0000256" key="10">
    <source>
        <dbReference type="ARBA" id="ARBA00023170"/>
    </source>
</evidence>
<protein>
    <recommendedName>
        <fullName evidence="13">Disease resistance R13L4/SHOC-2-like LRR domain-containing protein</fullName>
    </recommendedName>
</protein>
<dbReference type="InterPro" id="IPR003591">
    <property type="entry name" value="Leu-rich_rpt_typical-subtyp"/>
</dbReference>
<organism evidence="14 15">
    <name type="scientific">Lithocarpus litseifolius</name>
    <dbReference type="NCBI Taxonomy" id="425828"/>
    <lineage>
        <taxon>Eukaryota</taxon>
        <taxon>Viridiplantae</taxon>
        <taxon>Streptophyta</taxon>
        <taxon>Embryophyta</taxon>
        <taxon>Tracheophyta</taxon>
        <taxon>Spermatophyta</taxon>
        <taxon>Magnoliopsida</taxon>
        <taxon>eudicotyledons</taxon>
        <taxon>Gunneridae</taxon>
        <taxon>Pentapetalae</taxon>
        <taxon>rosids</taxon>
        <taxon>fabids</taxon>
        <taxon>Fagales</taxon>
        <taxon>Fagaceae</taxon>
        <taxon>Lithocarpus</taxon>
    </lineage>
</organism>
<evidence type="ECO:0000256" key="9">
    <source>
        <dbReference type="ARBA" id="ARBA00023136"/>
    </source>
</evidence>
<accession>A0AAW2BSN6</accession>
<evidence type="ECO:0000313" key="14">
    <source>
        <dbReference type="EMBL" id="KAK9988383.1"/>
    </source>
</evidence>
<comment type="caution">
    <text evidence="14">The sequence shown here is derived from an EMBL/GenBank/DDBJ whole genome shotgun (WGS) entry which is preliminary data.</text>
</comment>
<dbReference type="Pfam" id="PF13855">
    <property type="entry name" value="LRR_8"/>
    <property type="match status" value="1"/>
</dbReference>
<keyword evidence="6" id="KW-0732">Signal</keyword>
<evidence type="ECO:0000256" key="4">
    <source>
        <dbReference type="ARBA" id="ARBA00022614"/>
    </source>
</evidence>
<evidence type="ECO:0000256" key="11">
    <source>
        <dbReference type="ARBA" id="ARBA00023180"/>
    </source>
</evidence>
<dbReference type="FunFam" id="3.80.10.10:FF:000095">
    <property type="entry name" value="LRR receptor-like serine/threonine-protein kinase GSO1"/>
    <property type="match status" value="2"/>
</dbReference>
<evidence type="ECO:0000256" key="12">
    <source>
        <dbReference type="SAM" id="Phobius"/>
    </source>
</evidence>
<keyword evidence="7" id="KW-0677">Repeat</keyword>
<dbReference type="PANTHER" id="PTHR48061:SF12">
    <property type="entry name" value="DISEASE RESISTANCE LIKE PROTEIN"/>
    <property type="match status" value="1"/>
</dbReference>
<dbReference type="Pfam" id="PF00560">
    <property type="entry name" value="LRR_1"/>
    <property type="match status" value="4"/>
</dbReference>
<dbReference type="InterPro" id="IPR001611">
    <property type="entry name" value="Leu-rich_rpt"/>
</dbReference>
<dbReference type="FunFam" id="3.80.10.10:FF:000111">
    <property type="entry name" value="LRR receptor-like serine/threonine-protein kinase ERECTA"/>
    <property type="match status" value="1"/>
</dbReference>
<evidence type="ECO:0000256" key="6">
    <source>
        <dbReference type="ARBA" id="ARBA00022729"/>
    </source>
</evidence>
<dbReference type="AlphaFoldDB" id="A0AAW2BSN6"/>
<dbReference type="PANTHER" id="PTHR48061">
    <property type="entry name" value="LEUCINE-RICH REPEAT RECEPTOR PROTEIN KINASE EMS1-LIKE-RELATED"/>
    <property type="match status" value="1"/>
</dbReference>
<reference evidence="14 15" key="1">
    <citation type="submission" date="2024-01" db="EMBL/GenBank/DDBJ databases">
        <title>A telomere-to-telomere, gap-free genome of sweet tea (Lithocarpus litseifolius).</title>
        <authorList>
            <person name="Zhou J."/>
        </authorList>
    </citation>
    <scope>NUCLEOTIDE SEQUENCE [LARGE SCALE GENOMIC DNA]</scope>
    <source>
        <strain evidence="14">Zhou-2022a</strain>
        <tissue evidence="14">Leaf</tissue>
    </source>
</reference>
<dbReference type="InterPro" id="IPR032675">
    <property type="entry name" value="LRR_dom_sf"/>
</dbReference>
<proteinExistence type="inferred from homology"/>
<keyword evidence="10" id="KW-0675">Receptor</keyword>
<evidence type="ECO:0000256" key="1">
    <source>
        <dbReference type="ARBA" id="ARBA00004251"/>
    </source>
</evidence>
<dbReference type="Proteomes" id="UP001459277">
    <property type="component" value="Unassembled WGS sequence"/>
</dbReference>
<evidence type="ECO:0000256" key="7">
    <source>
        <dbReference type="ARBA" id="ARBA00022737"/>
    </source>
</evidence>
<dbReference type="Gene3D" id="3.80.10.10">
    <property type="entry name" value="Ribonuclease Inhibitor"/>
    <property type="match status" value="4"/>
</dbReference>
<feature type="domain" description="Disease resistance R13L4/SHOC-2-like LRR" evidence="13">
    <location>
        <begin position="319"/>
        <end position="500"/>
    </location>
</feature>
<dbReference type="SMART" id="SM00369">
    <property type="entry name" value="LRR_TYP"/>
    <property type="match status" value="7"/>
</dbReference>
<evidence type="ECO:0000256" key="2">
    <source>
        <dbReference type="ARBA" id="ARBA00009592"/>
    </source>
</evidence>
<dbReference type="Pfam" id="PF23598">
    <property type="entry name" value="LRR_14"/>
    <property type="match status" value="1"/>
</dbReference>
<dbReference type="GO" id="GO:0005886">
    <property type="term" value="C:plasma membrane"/>
    <property type="evidence" value="ECO:0007669"/>
    <property type="project" value="UniProtKB-SubCell"/>
</dbReference>
<name>A0AAW2BSN6_9ROSI</name>
<feature type="transmembrane region" description="Helical" evidence="12">
    <location>
        <begin position="935"/>
        <end position="960"/>
    </location>
</feature>
<keyword evidence="8 12" id="KW-1133">Transmembrane helix</keyword>